<name>A0A9Q4B0V9_SALAG</name>
<dbReference type="InterPro" id="IPR001173">
    <property type="entry name" value="Glyco_trans_2-like"/>
</dbReference>
<dbReference type="SUPFAM" id="SSF53448">
    <property type="entry name" value="Nucleotide-diphospho-sugar transferases"/>
    <property type="match status" value="1"/>
</dbReference>
<feature type="domain" description="Glycosyltransferase 2-like" evidence="3">
    <location>
        <begin position="5"/>
        <end position="165"/>
    </location>
</feature>
<evidence type="ECO:0000256" key="2">
    <source>
        <dbReference type="SAM" id="Phobius"/>
    </source>
</evidence>
<dbReference type="RefSeq" id="WP_257820909.1">
    <property type="nucleotide sequence ID" value="NZ_JABXYM010000001.1"/>
</dbReference>
<accession>A0A9Q4B0V9</accession>
<dbReference type="PANTHER" id="PTHR22916">
    <property type="entry name" value="GLYCOSYLTRANSFERASE"/>
    <property type="match status" value="1"/>
</dbReference>
<comment type="similarity">
    <text evidence="1">Belongs to the glycosyltransferase 2 family.</text>
</comment>
<keyword evidence="5" id="KW-1185">Reference proteome</keyword>
<dbReference type="PANTHER" id="PTHR22916:SF3">
    <property type="entry name" value="UDP-GLCNAC:BETAGAL BETA-1,3-N-ACETYLGLUCOSAMINYLTRANSFERASE-LIKE PROTEIN 1"/>
    <property type="match status" value="1"/>
</dbReference>
<sequence>MIKLTVFTPTYNRGYCLHQCYESLKKQTNKHFIWLIIDDGSTDNTETLVKQWIEEQELNINYVKQANQGMHGAHNTAYETIDTELNVCLDSDDMFHEEAVDRILSFWKAYGSNKVSGFVALNANEEGDILGSELPKGITSSTLFDLYYKHGITGDKKLIYRTEVAKNFPYPLFEGEKYVGLAYKYYKLDEQYPLLLMNQVVCLVEYRSDGSTMNMLRQYKTNPKGFAFYRHQLMTLSLANTTFKFRQAIHYVSSSLLSKNKAFFKESPAPWLTVAALPFGVCLYVYINLKFLKELKGSH</sequence>
<evidence type="ECO:0000256" key="1">
    <source>
        <dbReference type="ARBA" id="ARBA00006739"/>
    </source>
</evidence>
<dbReference type="Proteomes" id="UP001057753">
    <property type="component" value="Unassembled WGS sequence"/>
</dbReference>
<evidence type="ECO:0000259" key="3">
    <source>
        <dbReference type="Pfam" id="PF00535"/>
    </source>
</evidence>
<reference evidence="4" key="1">
    <citation type="submission" date="2020-06" db="EMBL/GenBank/DDBJ databases">
        <title>Insight into the genomes of haloalkaliphilic bacilli from Kenyan soda lakes.</title>
        <authorList>
            <person name="Mwirichia R."/>
            <person name="Villamizar G.C."/>
            <person name="Poehlein A."/>
            <person name="Mugweru J."/>
            <person name="Kipnyargis A."/>
            <person name="Kiplimo D."/>
            <person name="Orwa P."/>
            <person name="Daniel R."/>
        </authorList>
    </citation>
    <scope>NUCLEOTIDE SEQUENCE</scope>
    <source>
        <strain evidence="4">B1096_S55</strain>
    </source>
</reference>
<keyword evidence="2" id="KW-0812">Transmembrane</keyword>
<feature type="transmembrane region" description="Helical" evidence="2">
    <location>
        <begin position="269"/>
        <end position="289"/>
    </location>
</feature>
<gene>
    <name evidence="4" type="ORF">HXA33_06875</name>
</gene>
<evidence type="ECO:0000313" key="4">
    <source>
        <dbReference type="EMBL" id="MCR6096269.1"/>
    </source>
</evidence>
<dbReference type="CDD" id="cd00761">
    <property type="entry name" value="Glyco_tranf_GTA_type"/>
    <property type="match status" value="1"/>
</dbReference>
<comment type="caution">
    <text evidence="4">The sequence shown here is derived from an EMBL/GenBank/DDBJ whole genome shotgun (WGS) entry which is preliminary data.</text>
</comment>
<dbReference type="EMBL" id="JABXYM010000001">
    <property type="protein sequence ID" value="MCR6096269.1"/>
    <property type="molecule type" value="Genomic_DNA"/>
</dbReference>
<dbReference type="Gene3D" id="3.90.550.10">
    <property type="entry name" value="Spore Coat Polysaccharide Biosynthesis Protein SpsA, Chain A"/>
    <property type="match status" value="1"/>
</dbReference>
<evidence type="ECO:0000313" key="5">
    <source>
        <dbReference type="Proteomes" id="UP001057753"/>
    </source>
</evidence>
<dbReference type="Pfam" id="PF00535">
    <property type="entry name" value="Glycos_transf_2"/>
    <property type="match status" value="1"/>
</dbReference>
<organism evidence="4 5">
    <name type="scientific">Salipaludibacillus agaradhaerens</name>
    <name type="common">Bacillus agaradhaerens</name>
    <dbReference type="NCBI Taxonomy" id="76935"/>
    <lineage>
        <taxon>Bacteria</taxon>
        <taxon>Bacillati</taxon>
        <taxon>Bacillota</taxon>
        <taxon>Bacilli</taxon>
        <taxon>Bacillales</taxon>
        <taxon>Bacillaceae</taxon>
    </lineage>
</organism>
<proteinExistence type="inferred from homology"/>
<dbReference type="GO" id="GO:0016758">
    <property type="term" value="F:hexosyltransferase activity"/>
    <property type="evidence" value="ECO:0007669"/>
    <property type="project" value="UniProtKB-ARBA"/>
</dbReference>
<keyword evidence="2" id="KW-0472">Membrane</keyword>
<dbReference type="AlphaFoldDB" id="A0A9Q4B0V9"/>
<protein>
    <submittedName>
        <fullName evidence="4">Glycosyltransferase family 2 protein</fullName>
    </submittedName>
</protein>
<keyword evidence="2" id="KW-1133">Transmembrane helix</keyword>
<dbReference type="InterPro" id="IPR029044">
    <property type="entry name" value="Nucleotide-diphossugar_trans"/>
</dbReference>